<dbReference type="OrthoDB" id="9791261at2"/>
<dbReference type="InterPro" id="IPR003423">
    <property type="entry name" value="OMP_efflux"/>
</dbReference>
<evidence type="ECO:0000256" key="1">
    <source>
        <dbReference type="ARBA" id="ARBA00007613"/>
    </source>
</evidence>
<dbReference type="RefSeq" id="WP_147031197.1">
    <property type="nucleotide sequence ID" value="NZ_CP042436.1"/>
</dbReference>
<sequence length="424" mass="48394">MRLKFIRAFFSIQLLVSVTGAPLFAQVQSDTLKLTLKQAEDQFLKNNLDLIIQRYNIDNASANVITARLFQNPDFSFANGIHATGVPNAFSEQAVSVSQLFFTAGKRNKNIQLAKIGVEQAKYQFFDLLRTLKFTLHSDFYNIYFQEQSAKVYDEEISSLAKTLDVFKQQYQKGNIAEKEVLRIQSQLYSLQTEYNSLLTSIDTTQSELKLLIKASPASYIDPQVNFDSNKDAVSAVPYQQLLDSAYANRYDLKYTKAAVDYNTLNLKLQKATAIPDVSLSFNYDKLGSYGNNFMSAGIAFSLPFFNRNQGNIQQARIAIDQSKVQFQSQQDQVQSDVATSYKSALRLEKLYNSFDPKFKTDFTNLIKEVNINYEKRNLSMLEFLDFYDSYKTNTIQLNNLQLSKVLALEQLNYATGTPFFNQQ</sequence>
<name>A0A5B8UU27_9SPHI</name>
<evidence type="ECO:0000256" key="2">
    <source>
        <dbReference type="SAM" id="SignalP"/>
    </source>
</evidence>
<evidence type="ECO:0000313" key="3">
    <source>
        <dbReference type="EMBL" id="QEC62620.1"/>
    </source>
</evidence>
<dbReference type="Pfam" id="PF02321">
    <property type="entry name" value="OEP"/>
    <property type="match status" value="2"/>
</dbReference>
<protein>
    <submittedName>
        <fullName evidence="3">TolC family protein</fullName>
    </submittedName>
</protein>
<dbReference type="PANTHER" id="PTHR30203">
    <property type="entry name" value="OUTER MEMBRANE CATION EFFLUX PROTEIN"/>
    <property type="match status" value="1"/>
</dbReference>
<dbReference type="KEGG" id="mgin:FRZ54_08475"/>
<organism evidence="3 4">
    <name type="scientific">Mucilaginibacter ginsenosidivorans</name>
    <dbReference type="NCBI Taxonomy" id="398053"/>
    <lineage>
        <taxon>Bacteria</taxon>
        <taxon>Pseudomonadati</taxon>
        <taxon>Bacteroidota</taxon>
        <taxon>Sphingobacteriia</taxon>
        <taxon>Sphingobacteriales</taxon>
        <taxon>Sphingobacteriaceae</taxon>
        <taxon>Mucilaginibacter</taxon>
    </lineage>
</organism>
<keyword evidence="2" id="KW-0732">Signal</keyword>
<evidence type="ECO:0000313" key="4">
    <source>
        <dbReference type="Proteomes" id="UP000321479"/>
    </source>
</evidence>
<accession>A0A5B8UU27</accession>
<comment type="similarity">
    <text evidence="1">Belongs to the outer membrane factor (OMF) (TC 1.B.17) family.</text>
</comment>
<dbReference type="Proteomes" id="UP000321479">
    <property type="component" value="Chromosome"/>
</dbReference>
<dbReference type="SUPFAM" id="SSF56954">
    <property type="entry name" value="Outer membrane efflux proteins (OEP)"/>
    <property type="match status" value="1"/>
</dbReference>
<keyword evidence="4" id="KW-1185">Reference proteome</keyword>
<dbReference type="PANTHER" id="PTHR30203:SF23">
    <property type="entry name" value="OUTER MEMBRANE EFFLUX PROTEIN"/>
    <property type="match status" value="1"/>
</dbReference>
<reference evidence="3 4" key="1">
    <citation type="journal article" date="2017" name="Curr. Microbiol.">
        <title>Mucilaginibacter ginsenosidivorans sp. nov., Isolated from Soil of Ginseng Field.</title>
        <authorList>
            <person name="Kim M.M."/>
            <person name="Siddiqi M.Z."/>
            <person name="Im W.T."/>
        </authorList>
    </citation>
    <scope>NUCLEOTIDE SEQUENCE [LARGE SCALE GENOMIC DNA]</scope>
    <source>
        <strain evidence="3 4">Gsoil 3017</strain>
    </source>
</reference>
<dbReference type="InterPro" id="IPR010131">
    <property type="entry name" value="MdtP/NodT-like"/>
</dbReference>
<dbReference type="EMBL" id="CP042436">
    <property type="protein sequence ID" value="QEC62620.1"/>
    <property type="molecule type" value="Genomic_DNA"/>
</dbReference>
<feature type="chain" id="PRO_5023088894" evidence="2">
    <location>
        <begin position="26"/>
        <end position="424"/>
    </location>
</feature>
<dbReference type="Gene3D" id="1.20.1600.10">
    <property type="entry name" value="Outer membrane efflux proteins (OEP)"/>
    <property type="match status" value="1"/>
</dbReference>
<dbReference type="GO" id="GO:0015562">
    <property type="term" value="F:efflux transmembrane transporter activity"/>
    <property type="evidence" value="ECO:0007669"/>
    <property type="project" value="InterPro"/>
</dbReference>
<gene>
    <name evidence="3" type="ORF">FRZ54_08475</name>
</gene>
<feature type="signal peptide" evidence="2">
    <location>
        <begin position="1"/>
        <end position="25"/>
    </location>
</feature>
<dbReference type="AlphaFoldDB" id="A0A5B8UU27"/>
<proteinExistence type="inferred from homology"/>